<evidence type="ECO:0000256" key="5">
    <source>
        <dbReference type="SAM" id="Coils"/>
    </source>
</evidence>
<name>A0AAD7X6U4_9APHY</name>
<evidence type="ECO:0008006" key="11">
    <source>
        <dbReference type="Google" id="ProtNLM"/>
    </source>
</evidence>
<keyword evidence="3" id="KW-0862">Zinc</keyword>
<evidence type="ECO:0000259" key="7">
    <source>
        <dbReference type="PROSITE" id="PS50089"/>
    </source>
</evidence>
<comment type="caution">
    <text evidence="9">The sequence shown here is derived from an EMBL/GenBank/DDBJ whole genome shotgun (WGS) entry which is preliminary data.</text>
</comment>
<keyword evidence="1" id="KW-0479">Metal-binding</keyword>
<dbReference type="GO" id="GO:0008270">
    <property type="term" value="F:zinc ion binding"/>
    <property type="evidence" value="ECO:0007669"/>
    <property type="project" value="UniProtKB-KW"/>
</dbReference>
<evidence type="ECO:0000256" key="3">
    <source>
        <dbReference type="ARBA" id="ARBA00022833"/>
    </source>
</evidence>
<dbReference type="PROSITE" id="PS50089">
    <property type="entry name" value="ZF_RING_2"/>
    <property type="match status" value="1"/>
</dbReference>
<dbReference type="InterPro" id="IPR004331">
    <property type="entry name" value="SPX_dom"/>
</dbReference>
<feature type="region of interest" description="Disordered" evidence="6">
    <location>
        <begin position="136"/>
        <end position="168"/>
    </location>
</feature>
<accession>A0AAD7X6U4</accession>
<gene>
    <name evidence="9" type="ORF">ONZ51_g10003</name>
</gene>
<dbReference type="InterPro" id="IPR017907">
    <property type="entry name" value="Znf_RING_CS"/>
</dbReference>
<feature type="coiled-coil region" evidence="5">
    <location>
        <begin position="485"/>
        <end position="512"/>
    </location>
</feature>
<dbReference type="EMBL" id="JAPEVG010000369">
    <property type="protein sequence ID" value="KAJ8463821.1"/>
    <property type="molecule type" value="Genomic_DNA"/>
</dbReference>
<evidence type="ECO:0000256" key="4">
    <source>
        <dbReference type="PROSITE-ProRule" id="PRU00175"/>
    </source>
</evidence>
<feature type="region of interest" description="Disordered" evidence="6">
    <location>
        <begin position="53"/>
        <end position="72"/>
    </location>
</feature>
<dbReference type="InterPro" id="IPR001841">
    <property type="entry name" value="Znf_RING"/>
</dbReference>
<dbReference type="SUPFAM" id="SSF57850">
    <property type="entry name" value="RING/U-box"/>
    <property type="match status" value="1"/>
</dbReference>
<dbReference type="Pfam" id="PF03105">
    <property type="entry name" value="SPX"/>
    <property type="match status" value="1"/>
</dbReference>
<feature type="domain" description="SPX" evidence="8">
    <location>
        <begin position="1"/>
        <end position="364"/>
    </location>
</feature>
<protein>
    <recommendedName>
        <fullName evidence="11">SPX domain-containing protein</fullName>
    </recommendedName>
</protein>
<evidence type="ECO:0000313" key="9">
    <source>
        <dbReference type="EMBL" id="KAJ8463821.1"/>
    </source>
</evidence>
<feature type="compositionally biased region" description="Basic and acidic residues" evidence="6">
    <location>
        <begin position="59"/>
        <end position="69"/>
    </location>
</feature>
<keyword evidence="5" id="KW-0175">Coiled coil</keyword>
<feature type="compositionally biased region" description="Polar residues" evidence="6">
    <location>
        <begin position="136"/>
        <end position="155"/>
    </location>
</feature>
<reference evidence="9" key="1">
    <citation type="submission" date="2022-11" db="EMBL/GenBank/DDBJ databases">
        <title>Genome Sequence of Cubamyces cubensis.</title>
        <authorList>
            <person name="Buettner E."/>
        </authorList>
    </citation>
    <scope>NUCLEOTIDE SEQUENCE</scope>
    <source>
        <strain evidence="9">MPL-01</strain>
    </source>
</reference>
<evidence type="ECO:0000259" key="8">
    <source>
        <dbReference type="PROSITE" id="PS51382"/>
    </source>
</evidence>
<proteinExistence type="predicted"/>
<keyword evidence="2 4" id="KW-0863">Zinc-finger</keyword>
<dbReference type="Proteomes" id="UP001215151">
    <property type="component" value="Unassembled WGS sequence"/>
</dbReference>
<feature type="domain" description="RING-type" evidence="7">
    <location>
        <begin position="416"/>
        <end position="455"/>
    </location>
</feature>
<dbReference type="SMART" id="SM00184">
    <property type="entry name" value="RING"/>
    <property type="match status" value="1"/>
</dbReference>
<evidence type="ECO:0000256" key="1">
    <source>
        <dbReference type="ARBA" id="ARBA00022723"/>
    </source>
</evidence>
<dbReference type="PROSITE" id="PS00518">
    <property type="entry name" value="ZF_RING_1"/>
    <property type="match status" value="1"/>
</dbReference>
<dbReference type="PROSITE" id="PS51382">
    <property type="entry name" value="SPX"/>
    <property type="match status" value="1"/>
</dbReference>
<dbReference type="Pfam" id="PF13920">
    <property type="entry name" value="zf-C3HC4_3"/>
    <property type="match status" value="1"/>
</dbReference>
<dbReference type="InterPro" id="IPR013083">
    <property type="entry name" value="Znf_RING/FYVE/PHD"/>
</dbReference>
<dbReference type="PANTHER" id="PTHR23327:SF51">
    <property type="entry name" value="TRANSCRIPTIONAL REGULATOR OF YEAST FORM ADHERENCE 3"/>
    <property type="match status" value="1"/>
</dbReference>
<evidence type="ECO:0000256" key="2">
    <source>
        <dbReference type="ARBA" id="ARBA00022771"/>
    </source>
</evidence>
<sequence length="546" mass="61113">MHFSKTYSQLLLTLPPELRQSAIQYRQLKKIINQIVAELNALGLSPDILQNVVQPPPHAADKGKQREDSEQYTGPRIIYEFATVDDHVEPRLRLCLHSDDLPPSDAPGPSSSPLRSDVNIVLPISPDVIRTALGSAVSTDTPESSEGQPESSDTESALKPAESSHSAPSGELIIPLVSDTNFFRTLTEALNSLAAHLVTKRAEFETTLRSLSHDISSASRPSSSTSSFHPYSPFSSDPANISVSSHALAITSRSDLDTWRQIFQLYIEADIFQGHQERFRGEREIEDAETRLQTFNSELNERISKGALKLRMKQSRVALKTFMDLNTFILDLRKFQHVTAEATRKILKKHAKRTALPLAPDLTSPFIIRPDSQDRALVLSRSTMRSSETLSLSLLLVQALTETLLPIIPHIDDYSCVICTSLAFKPIRLRCSHLFCVRCLVKLQKRGEEHCPICRAPTVLSADRSNVDWALLNFMKDWFPVEAKKKLQQNEREAAEEEMQELGLDMKGAAAAPLWQDNGHDIATLRLSNRQQIEYCQHMIERAAAV</sequence>
<organism evidence="9 10">
    <name type="scientific">Trametes cubensis</name>
    <dbReference type="NCBI Taxonomy" id="1111947"/>
    <lineage>
        <taxon>Eukaryota</taxon>
        <taxon>Fungi</taxon>
        <taxon>Dikarya</taxon>
        <taxon>Basidiomycota</taxon>
        <taxon>Agaricomycotina</taxon>
        <taxon>Agaricomycetes</taxon>
        <taxon>Polyporales</taxon>
        <taxon>Polyporaceae</taxon>
        <taxon>Trametes</taxon>
    </lineage>
</organism>
<keyword evidence="10" id="KW-1185">Reference proteome</keyword>
<evidence type="ECO:0000256" key="6">
    <source>
        <dbReference type="SAM" id="MobiDB-lite"/>
    </source>
</evidence>
<dbReference type="AlphaFoldDB" id="A0AAD7X6U4"/>
<dbReference type="PANTHER" id="PTHR23327">
    <property type="entry name" value="RING FINGER PROTEIN 127"/>
    <property type="match status" value="1"/>
</dbReference>
<dbReference type="Gene3D" id="3.30.40.10">
    <property type="entry name" value="Zinc/RING finger domain, C3HC4 (zinc finger)"/>
    <property type="match status" value="1"/>
</dbReference>
<evidence type="ECO:0000313" key="10">
    <source>
        <dbReference type="Proteomes" id="UP001215151"/>
    </source>
</evidence>